<feature type="transmembrane region" description="Helical" evidence="1">
    <location>
        <begin position="52"/>
        <end position="73"/>
    </location>
</feature>
<protein>
    <submittedName>
        <fullName evidence="2">Thioesterase domain-containing protein</fullName>
    </submittedName>
</protein>
<evidence type="ECO:0000313" key="2">
    <source>
        <dbReference type="EMBL" id="HIX55371.1"/>
    </source>
</evidence>
<reference evidence="2" key="2">
    <citation type="submission" date="2021-04" db="EMBL/GenBank/DDBJ databases">
        <authorList>
            <person name="Gilroy R."/>
        </authorList>
    </citation>
    <scope>NUCLEOTIDE SEQUENCE</scope>
    <source>
        <strain evidence="2">1719</strain>
    </source>
</reference>
<dbReference type="SUPFAM" id="SSF54637">
    <property type="entry name" value="Thioesterase/thiol ester dehydrase-isomerase"/>
    <property type="match status" value="1"/>
</dbReference>
<comment type="caution">
    <text evidence="2">The sequence shown here is derived from an EMBL/GenBank/DDBJ whole genome shotgun (WGS) entry which is preliminary data.</text>
</comment>
<keyword evidence="1" id="KW-0812">Transmembrane</keyword>
<dbReference type="Proteomes" id="UP000824156">
    <property type="component" value="Unassembled WGS sequence"/>
</dbReference>
<dbReference type="EMBL" id="DXEZ01000279">
    <property type="protein sequence ID" value="HIX55371.1"/>
    <property type="molecule type" value="Genomic_DNA"/>
</dbReference>
<dbReference type="InterPro" id="IPR027961">
    <property type="entry name" value="DUF4442"/>
</dbReference>
<dbReference type="Gene3D" id="3.10.129.10">
    <property type="entry name" value="Hotdog Thioesterase"/>
    <property type="match status" value="1"/>
</dbReference>
<dbReference type="Pfam" id="PF14539">
    <property type="entry name" value="DUF4442"/>
    <property type="match status" value="1"/>
</dbReference>
<accession>A0A9D1WA02</accession>
<dbReference type="InterPro" id="IPR029069">
    <property type="entry name" value="HotDog_dom_sf"/>
</dbReference>
<reference evidence="2" key="1">
    <citation type="journal article" date="2021" name="PeerJ">
        <title>Extensive microbial diversity within the chicken gut microbiome revealed by metagenomics and culture.</title>
        <authorList>
            <person name="Gilroy R."/>
            <person name="Ravi A."/>
            <person name="Getino M."/>
            <person name="Pursley I."/>
            <person name="Horton D.L."/>
            <person name="Alikhan N.F."/>
            <person name="Baker D."/>
            <person name="Gharbi K."/>
            <person name="Hall N."/>
            <person name="Watson M."/>
            <person name="Adriaenssens E.M."/>
            <person name="Foster-Nyarko E."/>
            <person name="Jarju S."/>
            <person name="Secka A."/>
            <person name="Antonio M."/>
            <person name="Oren A."/>
            <person name="Chaudhuri R.R."/>
            <person name="La Ragione R."/>
            <person name="Hildebrand F."/>
            <person name="Pallen M.J."/>
        </authorList>
    </citation>
    <scope>NUCLEOTIDE SEQUENCE</scope>
    <source>
        <strain evidence="2">1719</strain>
    </source>
</reference>
<sequence>MKVSSGTLKWILRFYPPFFFQRIWVKHISQDFQEIEIKINKSLLNINSNKTIFGGTIFAAADPIFPILFGSLLRKKGFPKVITWLKSAQINYVLPARSSLELKVQISNDQVEHLLNTIKKEGKVIDTYKIPIYDKNKELCAEAICEFYIRDLNYQQIEL</sequence>
<keyword evidence="1" id="KW-0472">Membrane</keyword>
<evidence type="ECO:0000256" key="1">
    <source>
        <dbReference type="SAM" id="Phobius"/>
    </source>
</evidence>
<keyword evidence="1" id="KW-1133">Transmembrane helix</keyword>
<dbReference type="AlphaFoldDB" id="A0A9D1WA02"/>
<gene>
    <name evidence="2" type="ORF">H9853_10110</name>
</gene>
<organism evidence="2 3">
    <name type="scientific">Candidatus Sphingobacterium stercoripullorum</name>
    <dbReference type="NCBI Taxonomy" id="2838759"/>
    <lineage>
        <taxon>Bacteria</taxon>
        <taxon>Pseudomonadati</taxon>
        <taxon>Bacteroidota</taxon>
        <taxon>Sphingobacteriia</taxon>
        <taxon>Sphingobacteriales</taxon>
        <taxon>Sphingobacteriaceae</taxon>
        <taxon>Sphingobacterium</taxon>
    </lineage>
</organism>
<proteinExistence type="predicted"/>
<evidence type="ECO:0000313" key="3">
    <source>
        <dbReference type="Proteomes" id="UP000824156"/>
    </source>
</evidence>
<name>A0A9D1WA02_9SPHI</name>